<sequence>MKTLALLSLVLSLPLVSAQAQDLADPDFEFARDAVARGVILPLAEVLARLQDSHPGRVIEVELGQDDDMLIYEVELVTQDGRLIDVELDAATGTILELDED</sequence>
<dbReference type="InterPro" id="IPR025711">
    <property type="entry name" value="PepSY"/>
</dbReference>
<dbReference type="Gene3D" id="3.10.450.40">
    <property type="match status" value="1"/>
</dbReference>
<accession>A0ABV7RY38</accession>
<protein>
    <submittedName>
        <fullName evidence="2">PepSY domain-containing protein</fullName>
    </submittedName>
</protein>
<evidence type="ECO:0000259" key="1">
    <source>
        <dbReference type="Pfam" id="PF03413"/>
    </source>
</evidence>
<feature type="domain" description="PepSY" evidence="1">
    <location>
        <begin position="41"/>
        <end position="97"/>
    </location>
</feature>
<dbReference type="Proteomes" id="UP001595596">
    <property type="component" value="Unassembled WGS sequence"/>
</dbReference>
<proteinExistence type="predicted"/>
<dbReference type="EMBL" id="JBHRXE010000022">
    <property type="protein sequence ID" value="MFC3569788.1"/>
    <property type="molecule type" value="Genomic_DNA"/>
</dbReference>
<name>A0ABV7RY38_9RHOB</name>
<gene>
    <name evidence="2" type="ORF">ACFOMP_10020</name>
</gene>
<evidence type="ECO:0000313" key="2">
    <source>
        <dbReference type="EMBL" id="MFC3569788.1"/>
    </source>
</evidence>
<dbReference type="Pfam" id="PF03413">
    <property type="entry name" value="PepSY"/>
    <property type="match status" value="1"/>
</dbReference>
<keyword evidence="3" id="KW-1185">Reference proteome</keyword>
<organism evidence="2 3">
    <name type="scientific">Paracoccus simplex</name>
    <dbReference type="NCBI Taxonomy" id="2086346"/>
    <lineage>
        <taxon>Bacteria</taxon>
        <taxon>Pseudomonadati</taxon>
        <taxon>Pseudomonadota</taxon>
        <taxon>Alphaproteobacteria</taxon>
        <taxon>Rhodobacterales</taxon>
        <taxon>Paracoccaceae</taxon>
        <taxon>Paracoccus</taxon>
    </lineage>
</organism>
<comment type="caution">
    <text evidence="2">The sequence shown here is derived from an EMBL/GenBank/DDBJ whole genome shotgun (WGS) entry which is preliminary data.</text>
</comment>
<evidence type="ECO:0000313" key="3">
    <source>
        <dbReference type="Proteomes" id="UP001595596"/>
    </source>
</evidence>
<reference evidence="3" key="1">
    <citation type="journal article" date="2019" name="Int. J. Syst. Evol. Microbiol.">
        <title>The Global Catalogue of Microorganisms (GCM) 10K type strain sequencing project: providing services to taxonomists for standard genome sequencing and annotation.</title>
        <authorList>
            <consortium name="The Broad Institute Genomics Platform"/>
            <consortium name="The Broad Institute Genome Sequencing Center for Infectious Disease"/>
            <person name="Wu L."/>
            <person name="Ma J."/>
        </authorList>
    </citation>
    <scope>NUCLEOTIDE SEQUENCE [LARGE SCALE GENOMIC DNA]</scope>
    <source>
        <strain evidence="3">VKM B-3226</strain>
    </source>
</reference>
<dbReference type="RefSeq" id="WP_289893568.1">
    <property type="nucleotide sequence ID" value="NZ_JBHRXE010000022.1"/>
</dbReference>